<feature type="domain" description="SH3" evidence="13">
    <location>
        <begin position="554"/>
        <end position="615"/>
    </location>
</feature>
<dbReference type="InterPro" id="IPR003127">
    <property type="entry name" value="SoHo_dom"/>
</dbReference>
<evidence type="ECO:0000259" key="13">
    <source>
        <dbReference type="PROSITE" id="PS50002"/>
    </source>
</evidence>
<dbReference type="Pfam" id="PF14604">
    <property type="entry name" value="SH3_9"/>
    <property type="match status" value="1"/>
</dbReference>
<feature type="domain" description="SoHo" evidence="14">
    <location>
        <begin position="210"/>
        <end position="271"/>
    </location>
</feature>
<feature type="compositionally biased region" description="Basic and acidic residues" evidence="12">
    <location>
        <begin position="325"/>
        <end position="361"/>
    </location>
</feature>
<dbReference type="GO" id="GO:0030425">
    <property type="term" value="C:dendrite"/>
    <property type="evidence" value="ECO:0007669"/>
    <property type="project" value="TreeGrafter"/>
</dbReference>
<keyword evidence="5" id="KW-1003">Cell membrane</keyword>
<dbReference type="GO" id="GO:0043025">
    <property type="term" value="C:neuronal cell body"/>
    <property type="evidence" value="ECO:0007669"/>
    <property type="project" value="TreeGrafter"/>
</dbReference>
<accession>A0A5E4ALG2</accession>
<dbReference type="FunFam" id="2.30.30.40:FF:000004">
    <property type="entry name" value="Sorbin and SH3 domain-containing protein 1 isoform 2"/>
    <property type="match status" value="1"/>
</dbReference>
<sequence length="716" mass="80070">LLAHRASACTLRPRRRRGFQTSHLTDRDTWIGLNLKPRDNCETQLTVDSGGCARKRAAMSVTLTSVKRVQSSPNLLAAGRDSHSPDSAWRSYNDRNQETLNGDATYSSLAAKGFRSVRPNLQEKKSPTQSQITVNGNSGGAVSPMSYYQRPFSPSAYSLPASLNSSMIMQHGRSLDSAETYSQHAQSLDGTTSSSIPLYRSSEEEKRVTVIKAPHYPGIGPVDESGIPTAIRTTVDRPKDWYKTMFKQIHMVHKPDDDTDMYNTPYTYNAGLYHPSYSTQSHPAAKTQTYRPLSKSHSDNGTDAFKDASSPVPPPHVPPPVPPLRPRDRSSTEKHDWDPPDRKVDTRKFRSEPRSIFEYEPGKSSILQHERPASIYQSIDRSLERPASSASMASDFRKRRKSEPAVGPPRSLGEQSASRTSPGRADLPGSNATLTKSFISSSPSSPSRAKDRESPRSYSSTLTDLGRSTPRERRATPEKEKLPAKAVYDFKAQTSKELSFKKGDTVYILRKIDQNWYEGEHHGRVGIFPISYVEKLIPPEKAQPARPPPPAQPGEIGEAIAKYNFNADTNVELSLRKGDRIILLKRVDQNWYEGKIPGTNRQGIFPVSYVEVIKKNTKGAAEYPDPPIPHSYSSDRIHSLSSNKPQRPVFTHENIQGGGEPFQALYNYTPRNEDELELRESDVIDVMEKCDDGWFVGTSRRTKFFGTFPGNYVKRL</sequence>
<dbReference type="GO" id="GO:0005925">
    <property type="term" value="C:focal adhesion"/>
    <property type="evidence" value="ECO:0007669"/>
    <property type="project" value="UniProtKB-SubCell"/>
</dbReference>
<dbReference type="PANTHER" id="PTHR14167">
    <property type="entry name" value="SH3 DOMAIN-CONTAINING"/>
    <property type="match status" value="1"/>
</dbReference>
<dbReference type="Pfam" id="PF00018">
    <property type="entry name" value="SH3_1"/>
    <property type="match status" value="2"/>
</dbReference>
<feature type="non-terminal residue" evidence="15">
    <location>
        <position position="1"/>
    </location>
</feature>
<name>A0A5E4ALG2_MARMO</name>
<feature type="compositionally biased region" description="Polar residues" evidence="12">
    <location>
        <begin position="279"/>
        <end position="291"/>
    </location>
</feature>
<dbReference type="EMBL" id="CABDUW010000098">
    <property type="protein sequence ID" value="VTJ58293.1"/>
    <property type="molecule type" value="Genomic_DNA"/>
</dbReference>
<reference evidence="15" key="1">
    <citation type="submission" date="2019-04" db="EMBL/GenBank/DDBJ databases">
        <authorList>
            <person name="Alioto T."/>
            <person name="Alioto T."/>
        </authorList>
    </citation>
    <scope>NUCLEOTIDE SEQUENCE [LARGE SCALE GENOMIC DNA]</scope>
</reference>
<evidence type="ECO:0000256" key="1">
    <source>
        <dbReference type="ARBA" id="ARBA00004236"/>
    </source>
</evidence>
<feature type="domain" description="SH3" evidence="13">
    <location>
        <begin position="479"/>
        <end position="538"/>
    </location>
</feature>
<feature type="region of interest" description="Disordered" evidence="12">
    <location>
        <begin position="74"/>
        <end position="102"/>
    </location>
</feature>
<feature type="domain" description="SH3" evidence="13">
    <location>
        <begin position="657"/>
        <end position="716"/>
    </location>
</feature>
<dbReference type="Proteomes" id="UP000335636">
    <property type="component" value="Unassembled WGS sequence"/>
</dbReference>
<keyword evidence="9" id="KW-0965">Cell junction</keyword>
<dbReference type="FunFam" id="2.30.30.40:FF:000001">
    <property type="entry name" value="Sorbin and SH3 domain-containing protein 1 isoform 2"/>
    <property type="match status" value="1"/>
</dbReference>
<keyword evidence="6" id="KW-0963">Cytoplasm</keyword>
<dbReference type="SUPFAM" id="SSF50044">
    <property type="entry name" value="SH3-domain"/>
    <property type="match status" value="3"/>
</dbReference>
<dbReference type="PANTHER" id="PTHR14167:SF56">
    <property type="entry name" value="SORBIN AND SH3 DOMAIN-CONTAINING PROTEIN 2"/>
    <property type="match status" value="1"/>
</dbReference>
<dbReference type="GO" id="GO:0007219">
    <property type="term" value="P:Notch signaling pathway"/>
    <property type="evidence" value="ECO:0007669"/>
    <property type="project" value="TreeGrafter"/>
</dbReference>
<evidence type="ECO:0000256" key="6">
    <source>
        <dbReference type="ARBA" id="ARBA00022490"/>
    </source>
</evidence>
<dbReference type="SMART" id="SM00326">
    <property type="entry name" value="SH3"/>
    <property type="match status" value="3"/>
</dbReference>
<evidence type="ECO:0000256" key="11">
    <source>
        <dbReference type="PROSITE-ProRule" id="PRU00192"/>
    </source>
</evidence>
<feature type="compositionally biased region" description="Basic and acidic residues" evidence="12">
    <location>
        <begin position="296"/>
        <end position="306"/>
    </location>
</feature>
<dbReference type="FunFam" id="2.30.30.40:FF:000003">
    <property type="entry name" value="Sorbin and SH3 domain-containing protein 1 isoform 2"/>
    <property type="match status" value="1"/>
</dbReference>
<keyword evidence="8" id="KW-0677">Repeat</keyword>
<dbReference type="Pfam" id="PF02208">
    <property type="entry name" value="Sorb"/>
    <property type="match status" value="1"/>
</dbReference>
<feature type="compositionally biased region" description="Polar residues" evidence="12">
    <location>
        <begin position="430"/>
        <end position="439"/>
    </location>
</feature>
<evidence type="ECO:0000256" key="12">
    <source>
        <dbReference type="SAM" id="MobiDB-lite"/>
    </source>
</evidence>
<dbReference type="GO" id="GO:0045202">
    <property type="term" value="C:synapse"/>
    <property type="evidence" value="ECO:0007669"/>
    <property type="project" value="TreeGrafter"/>
</dbReference>
<keyword evidence="4 11" id="KW-0728">SH3 domain</keyword>
<dbReference type="SMART" id="SM00459">
    <property type="entry name" value="Sorb"/>
    <property type="match status" value="1"/>
</dbReference>
<dbReference type="Gene3D" id="2.30.30.40">
    <property type="entry name" value="SH3 Domains"/>
    <property type="match status" value="3"/>
</dbReference>
<evidence type="ECO:0000256" key="8">
    <source>
        <dbReference type="ARBA" id="ARBA00022737"/>
    </source>
</evidence>
<dbReference type="PROSITE" id="PS50002">
    <property type="entry name" value="SH3"/>
    <property type="match status" value="3"/>
</dbReference>
<dbReference type="InterPro" id="IPR050384">
    <property type="entry name" value="Endophilin_SH3RF"/>
</dbReference>
<dbReference type="InterPro" id="IPR036028">
    <property type="entry name" value="SH3-like_dom_sf"/>
</dbReference>
<feature type="region of interest" description="Disordered" evidence="12">
    <location>
        <begin position="279"/>
        <end position="480"/>
    </location>
</feature>
<dbReference type="InterPro" id="IPR001452">
    <property type="entry name" value="SH3_domain"/>
</dbReference>
<keyword evidence="7" id="KW-0597">Phosphoprotein</keyword>
<dbReference type="PRINTS" id="PR00452">
    <property type="entry name" value="SH3DOMAIN"/>
</dbReference>
<evidence type="ECO:0000313" key="15">
    <source>
        <dbReference type="EMBL" id="VTJ58293.1"/>
    </source>
</evidence>
<keyword evidence="16" id="KW-1185">Reference proteome</keyword>
<keyword evidence="10" id="KW-0472">Membrane</keyword>
<dbReference type="CDD" id="cd11923">
    <property type="entry name" value="SH3_Sorbs2_2"/>
    <property type="match status" value="1"/>
</dbReference>
<organism evidence="15 16">
    <name type="scientific">Marmota monax</name>
    <name type="common">Woodchuck</name>
    <dbReference type="NCBI Taxonomy" id="9995"/>
    <lineage>
        <taxon>Eukaryota</taxon>
        <taxon>Metazoa</taxon>
        <taxon>Chordata</taxon>
        <taxon>Craniata</taxon>
        <taxon>Vertebrata</taxon>
        <taxon>Euteleostomi</taxon>
        <taxon>Mammalia</taxon>
        <taxon>Eutheria</taxon>
        <taxon>Euarchontoglires</taxon>
        <taxon>Glires</taxon>
        <taxon>Rodentia</taxon>
        <taxon>Sciuromorpha</taxon>
        <taxon>Sciuridae</taxon>
        <taxon>Xerinae</taxon>
        <taxon>Marmotini</taxon>
        <taxon>Marmota</taxon>
    </lineage>
</organism>
<dbReference type="PRINTS" id="PR00499">
    <property type="entry name" value="P67PHOX"/>
</dbReference>
<dbReference type="GO" id="GO:0005886">
    <property type="term" value="C:plasma membrane"/>
    <property type="evidence" value="ECO:0007669"/>
    <property type="project" value="UniProtKB-SubCell"/>
</dbReference>
<feature type="compositionally biased region" description="Basic and acidic residues" evidence="12">
    <location>
        <begin position="469"/>
        <end position="480"/>
    </location>
</feature>
<dbReference type="PROSITE" id="PS50831">
    <property type="entry name" value="SOHO"/>
    <property type="match status" value="1"/>
</dbReference>
<evidence type="ECO:0000256" key="9">
    <source>
        <dbReference type="ARBA" id="ARBA00022949"/>
    </source>
</evidence>
<gene>
    <name evidence="15" type="ORF">MONAX_5E004602</name>
</gene>
<evidence type="ECO:0000259" key="14">
    <source>
        <dbReference type="PROSITE" id="PS50831"/>
    </source>
</evidence>
<comment type="subcellular location">
    <subcellularLocation>
        <location evidence="2">Cell junction</location>
        <location evidence="2">Focal adhesion</location>
    </subcellularLocation>
    <subcellularLocation>
        <location evidence="1">Cell membrane</location>
    </subcellularLocation>
    <subcellularLocation>
        <location evidence="3">Cytoplasm</location>
    </subcellularLocation>
</comment>
<evidence type="ECO:0008006" key="17">
    <source>
        <dbReference type="Google" id="ProtNLM"/>
    </source>
</evidence>
<feature type="region of interest" description="Disordered" evidence="12">
    <location>
        <begin position="116"/>
        <end position="140"/>
    </location>
</feature>
<evidence type="ECO:0000256" key="5">
    <source>
        <dbReference type="ARBA" id="ARBA00022475"/>
    </source>
</evidence>
<feature type="compositionally biased region" description="Pro residues" evidence="12">
    <location>
        <begin position="311"/>
        <end position="324"/>
    </location>
</feature>
<dbReference type="GO" id="GO:0005737">
    <property type="term" value="C:cytoplasm"/>
    <property type="evidence" value="ECO:0007669"/>
    <property type="project" value="UniProtKB-SubCell"/>
</dbReference>
<evidence type="ECO:0000256" key="2">
    <source>
        <dbReference type="ARBA" id="ARBA00004246"/>
    </source>
</evidence>
<evidence type="ECO:0000256" key="10">
    <source>
        <dbReference type="ARBA" id="ARBA00023136"/>
    </source>
</evidence>
<feature type="compositionally biased region" description="Polar residues" evidence="12">
    <location>
        <begin position="127"/>
        <end position="136"/>
    </location>
</feature>
<protein>
    <recommendedName>
        <fullName evidence="17">Sorbin and SH3 domain-containing protein 2</fullName>
    </recommendedName>
</protein>
<comment type="caution">
    <text evidence="15">The sequence shown here is derived from an EMBL/GenBank/DDBJ whole genome shotgun (WGS) entry which is preliminary data.</text>
</comment>
<evidence type="ECO:0000313" key="16">
    <source>
        <dbReference type="Proteomes" id="UP000335636"/>
    </source>
</evidence>
<evidence type="ECO:0000256" key="3">
    <source>
        <dbReference type="ARBA" id="ARBA00004496"/>
    </source>
</evidence>
<evidence type="ECO:0000256" key="4">
    <source>
        <dbReference type="ARBA" id="ARBA00022443"/>
    </source>
</evidence>
<evidence type="ECO:0000256" key="7">
    <source>
        <dbReference type="ARBA" id="ARBA00022553"/>
    </source>
</evidence>
<dbReference type="AlphaFoldDB" id="A0A5E4ALG2"/>
<proteinExistence type="predicted"/>